<proteinExistence type="predicted"/>
<reference evidence="1 2" key="1">
    <citation type="submission" date="2019-03" db="EMBL/GenBank/DDBJ databases">
        <title>Genomics of glacier-inhabiting Cryobacterium strains.</title>
        <authorList>
            <person name="Liu Q."/>
            <person name="Xin Y.-H."/>
        </authorList>
    </citation>
    <scope>NUCLEOTIDE SEQUENCE [LARGE SCALE GENOMIC DNA]</scope>
    <source>
        <strain evidence="1 2">CGMCC 1.4292</strain>
    </source>
</reference>
<protein>
    <submittedName>
        <fullName evidence="1">Uncharacterized protein</fullName>
    </submittedName>
</protein>
<evidence type="ECO:0000313" key="1">
    <source>
        <dbReference type="EMBL" id="TFD81062.1"/>
    </source>
</evidence>
<organism evidence="1 2">
    <name type="scientific">Cryobacterium psychrophilum</name>
    <dbReference type="NCBI Taxonomy" id="41988"/>
    <lineage>
        <taxon>Bacteria</taxon>
        <taxon>Bacillati</taxon>
        <taxon>Actinomycetota</taxon>
        <taxon>Actinomycetes</taxon>
        <taxon>Micrococcales</taxon>
        <taxon>Microbacteriaceae</taxon>
        <taxon>Cryobacterium</taxon>
    </lineage>
</organism>
<sequence>MTGLGAIADDSPLHVLRSILVASLAVGAILVGLLVGHSVAGSQEVLPAASSGSIARSYAGNGSLSITDASSAEQSGVSASALATLGCDLACTAGCVILATACLVLFVLATLVFLARYPDVFYRLVDRGRRMIQQIPESKNHIYLPSLSDLSICRT</sequence>
<evidence type="ECO:0000313" key="2">
    <source>
        <dbReference type="Proteomes" id="UP000298218"/>
    </source>
</evidence>
<accession>A0A4Y8KRD8</accession>
<dbReference type="AlphaFoldDB" id="A0A4Y8KRD8"/>
<dbReference type="EMBL" id="SOHQ01000012">
    <property type="protein sequence ID" value="TFD81062.1"/>
    <property type="molecule type" value="Genomic_DNA"/>
</dbReference>
<keyword evidence="2" id="KW-1185">Reference proteome</keyword>
<dbReference type="Proteomes" id="UP000298218">
    <property type="component" value="Unassembled WGS sequence"/>
</dbReference>
<dbReference type="RefSeq" id="WP_134171890.1">
    <property type="nucleotide sequence ID" value="NZ_SODI01000001.1"/>
</dbReference>
<comment type="caution">
    <text evidence="1">The sequence shown here is derived from an EMBL/GenBank/DDBJ whole genome shotgun (WGS) entry which is preliminary data.</text>
</comment>
<name>A0A4Y8KRD8_9MICO</name>
<gene>
    <name evidence="1" type="ORF">E3T53_03520</name>
</gene>